<reference evidence="2 3" key="1">
    <citation type="submission" date="2011-05" db="EMBL/GenBank/DDBJ databases">
        <title>Whole genome sequence of Microlunatus phosphovorus NM-1.</title>
        <authorList>
            <person name="Hosoyama A."/>
            <person name="Sasaki K."/>
            <person name="Harada T."/>
            <person name="Igarashi R."/>
            <person name="Kawakoshi A."/>
            <person name="Sasagawa M."/>
            <person name="Fukada J."/>
            <person name="Nakamura S."/>
            <person name="Katano Y."/>
            <person name="Hanada S."/>
            <person name="Kamagata Y."/>
            <person name="Nakamura N."/>
            <person name="Yamazaki S."/>
            <person name="Fujita N."/>
        </authorList>
    </citation>
    <scope>NUCLEOTIDE SEQUENCE [LARGE SCALE GENOMIC DNA]</scope>
    <source>
        <strain evidence="3">ATCC 700054 / DSM 10555 / JCM 9379 / NBRC 101784 / NCIMB 13414 / VKM Ac-1990 / NM-1</strain>
    </source>
</reference>
<sequence>MIVLLGIDPNLVRPGWTPLLIIVVLGIALFFLGRSMLKQFRKIDVPADHTGEGGGATSPKPR</sequence>
<protein>
    <submittedName>
        <fullName evidence="2">Uncharacterized protein</fullName>
    </submittedName>
</protein>
<proteinExistence type="predicted"/>
<keyword evidence="1" id="KW-0812">Transmembrane</keyword>
<feature type="transmembrane region" description="Helical" evidence="1">
    <location>
        <begin position="15"/>
        <end position="33"/>
    </location>
</feature>
<evidence type="ECO:0000313" key="3">
    <source>
        <dbReference type="Proteomes" id="UP000007947"/>
    </source>
</evidence>
<dbReference type="RefSeq" id="WP_013865244.1">
    <property type="nucleotide sequence ID" value="NC_015635.1"/>
</dbReference>
<name>F5XTG1_MICPN</name>
<dbReference type="KEGG" id="mph:MLP_43960"/>
<gene>
    <name evidence="2" type="ordered locus">MLP_43960</name>
</gene>
<accession>F5XTG1</accession>
<dbReference type="AlphaFoldDB" id="F5XTG1"/>
<keyword evidence="1" id="KW-0472">Membrane</keyword>
<evidence type="ECO:0000313" key="2">
    <source>
        <dbReference type="EMBL" id="BAK37410.1"/>
    </source>
</evidence>
<keyword evidence="3" id="KW-1185">Reference proteome</keyword>
<dbReference type="Proteomes" id="UP000007947">
    <property type="component" value="Chromosome"/>
</dbReference>
<organism evidence="2 3">
    <name type="scientific">Microlunatus phosphovorus (strain ATCC 700054 / DSM 10555 / JCM 9379 / NBRC 101784 / NCIMB 13414 / VKM Ac-1990 / NM-1)</name>
    <dbReference type="NCBI Taxonomy" id="1032480"/>
    <lineage>
        <taxon>Bacteria</taxon>
        <taxon>Bacillati</taxon>
        <taxon>Actinomycetota</taxon>
        <taxon>Actinomycetes</taxon>
        <taxon>Propionibacteriales</taxon>
        <taxon>Propionibacteriaceae</taxon>
        <taxon>Microlunatus</taxon>
    </lineage>
</organism>
<dbReference type="OrthoDB" id="3734493at2"/>
<keyword evidence="1" id="KW-1133">Transmembrane helix</keyword>
<dbReference type="EMBL" id="AP012204">
    <property type="protein sequence ID" value="BAK37410.1"/>
    <property type="molecule type" value="Genomic_DNA"/>
</dbReference>
<evidence type="ECO:0000256" key="1">
    <source>
        <dbReference type="SAM" id="Phobius"/>
    </source>
</evidence>
<dbReference type="HOGENOM" id="CLU_2899205_0_0_11"/>